<feature type="region of interest" description="Disordered" evidence="1">
    <location>
        <begin position="1"/>
        <end position="23"/>
    </location>
</feature>
<protein>
    <submittedName>
        <fullName evidence="2">Uncharacterized protein</fullName>
    </submittedName>
</protein>
<evidence type="ECO:0000256" key="1">
    <source>
        <dbReference type="SAM" id="MobiDB-lite"/>
    </source>
</evidence>
<comment type="caution">
    <text evidence="2">The sequence shown here is derived from an EMBL/GenBank/DDBJ whole genome shotgun (WGS) entry which is preliminary data.</text>
</comment>
<reference evidence="2" key="1">
    <citation type="journal article" date="2014" name="Front. Microbiol.">
        <title>High frequency of phylogenetically diverse reductive dehalogenase-homologous genes in deep subseafloor sedimentary metagenomes.</title>
        <authorList>
            <person name="Kawai M."/>
            <person name="Futagami T."/>
            <person name="Toyoda A."/>
            <person name="Takaki Y."/>
            <person name="Nishi S."/>
            <person name="Hori S."/>
            <person name="Arai W."/>
            <person name="Tsubouchi T."/>
            <person name="Morono Y."/>
            <person name="Uchiyama I."/>
            <person name="Ito T."/>
            <person name="Fujiyama A."/>
            <person name="Inagaki F."/>
            <person name="Takami H."/>
        </authorList>
    </citation>
    <scope>NUCLEOTIDE SEQUENCE</scope>
    <source>
        <strain evidence="2">Expedition CK06-06</strain>
    </source>
</reference>
<organism evidence="2">
    <name type="scientific">marine sediment metagenome</name>
    <dbReference type="NCBI Taxonomy" id="412755"/>
    <lineage>
        <taxon>unclassified sequences</taxon>
        <taxon>metagenomes</taxon>
        <taxon>ecological metagenomes</taxon>
    </lineage>
</organism>
<sequence>MPDVNITSTETNPSASVGYGGGKRVFTDTETNPTFLGGGGGGWRSFVETEQNPTYKIPKGQAGINAALMELLD</sequence>
<accession>X1TV71</accession>
<dbReference type="AlphaFoldDB" id="X1TV71"/>
<proteinExistence type="predicted"/>
<evidence type="ECO:0000313" key="2">
    <source>
        <dbReference type="EMBL" id="GAI91445.1"/>
    </source>
</evidence>
<feature type="compositionally biased region" description="Polar residues" evidence="1">
    <location>
        <begin position="1"/>
        <end position="15"/>
    </location>
</feature>
<dbReference type="EMBL" id="BARW01024402">
    <property type="protein sequence ID" value="GAI91445.1"/>
    <property type="molecule type" value="Genomic_DNA"/>
</dbReference>
<gene>
    <name evidence="2" type="ORF">S12H4_40234</name>
</gene>
<feature type="non-terminal residue" evidence="2">
    <location>
        <position position="73"/>
    </location>
</feature>
<name>X1TV71_9ZZZZ</name>